<reference evidence="1 2" key="1">
    <citation type="submission" date="2016-11" db="EMBL/GenBank/DDBJ databases">
        <title>The macronuclear genome of Stentor coeruleus: a giant cell with tiny introns.</title>
        <authorList>
            <person name="Slabodnick M."/>
            <person name="Ruby J.G."/>
            <person name="Reiff S.B."/>
            <person name="Swart E.C."/>
            <person name="Gosai S."/>
            <person name="Prabakaran S."/>
            <person name="Witkowska E."/>
            <person name="Larue G.E."/>
            <person name="Fisher S."/>
            <person name="Freeman R.M."/>
            <person name="Gunawardena J."/>
            <person name="Chu W."/>
            <person name="Stover N.A."/>
            <person name="Gregory B.D."/>
            <person name="Nowacki M."/>
            <person name="Derisi J."/>
            <person name="Roy S.W."/>
            <person name="Marshall W.F."/>
            <person name="Sood P."/>
        </authorList>
    </citation>
    <scope>NUCLEOTIDE SEQUENCE [LARGE SCALE GENOMIC DNA]</scope>
    <source>
        <strain evidence="1">WM001</strain>
    </source>
</reference>
<dbReference type="Proteomes" id="UP000187209">
    <property type="component" value="Unassembled WGS sequence"/>
</dbReference>
<accession>A0A1R2BG70</accession>
<name>A0A1R2BG70_9CILI</name>
<evidence type="ECO:0000313" key="1">
    <source>
        <dbReference type="EMBL" id="OMJ75762.1"/>
    </source>
</evidence>
<protein>
    <submittedName>
        <fullName evidence="1">Uncharacterized protein</fullName>
    </submittedName>
</protein>
<proteinExistence type="predicted"/>
<dbReference type="AlphaFoldDB" id="A0A1R2BG70"/>
<gene>
    <name evidence="1" type="ORF">SteCoe_25029</name>
</gene>
<organism evidence="1 2">
    <name type="scientific">Stentor coeruleus</name>
    <dbReference type="NCBI Taxonomy" id="5963"/>
    <lineage>
        <taxon>Eukaryota</taxon>
        <taxon>Sar</taxon>
        <taxon>Alveolata</taxon>
        <taxon>Ciliophora</taxon>
        <taxon>Postciliodesmatophora</taxon>
        <taxon>Heterotrichea</taxon>
        <taxon>Heterotrichida</taxon>
        <taxon>Stentoridae</taxon>
        <taxon>Stentor</taxon>
    </lineage>
</organism>
<keyword evidence="2" id="KW-1185">Reference proteome</keyword>
<comment type="caution">
    <text evidence="1">The sequence shown here is derived from an EMBL/GenBank/DDBJ whole genome shotgun (WGS) entry which is preliminary data.</text>
</comment>
<evidence type="ECO:0000313" key="2">
    <source>
        <dbReference type="Proteomes" id="UP000187209"/>
    </source>
</evidence>
<sequence>MGDDIAKLIKDLENNKVILYKNGQFHKELPKMYKTFAELKSSLREEFKIDFQNIRASYEGENTSKLLINTEQDFFESLKNTDAYAFYLYVDIDESKIINTIIPEIPKIIVPPSKPWKCDRCRSSVPANLIKCRVCGLQKRN</sequence>
<dbReference type="EMBL" id="MPUH01000670">
    <property type="protein sequence ID" value="OMJ75762.1"/>
    <property type="molecule type" value="Genomic_DNA"/>
</dbReference>